<dbReference type="InterPro" id="IPR000157">
    <property type="entry name" value="TIR_dom"/>
</dbReference>
<evidence type="ECO:0000256" key="6">
    <source>
        <dbReference type="ARBA" id="ARBA00023027"/>
    </source>
</evidence>
<reference evidence="11" key="1">
    <citation type="submission" date="2016-06" db="EMBL/GenBank/DDBJ databases">
        <title>Parallel loss of symbiosis genes in relatives of nitrogen-fixing non-legume Parasponia.</title>
        <authorList>
            <person name="Van Velzen R."/>
            <person name="Holmer R."/>
            <person name="Bu F."/>
            <person name="Rutten L."/>
            <person name="Van Zeijl A."/>
            <person name="Liu W."/>
            <person name="Santuari L."/>
            <person name="Cao Q."/>
            <person name="Sharma T."/>
            <person name="Shen D."/>
            <person name="Roswanjaya Y."/>
            <person name="Wardhani T."/>
            <person name="Kalhor M.S."/>
            <person name="Jansen J."/>
            <person name="Van den Hoogen J."/>
            <person name="Gungor B."/>
            <person name="Hartog M."/>
            <person name="Hontelez J."/>
            <person name="Verver J."/>
            <person name="Yang W.-C."/>
            <person name="Schijlen E."/>
            <person name="Repin R."/>
            <person name="Schilthuizen M."/>
            <person name="Schranz E."/>
            <person name="Heidstra R."/>
            <person name="Miyata K."/>
            <person name="Fedorova E."/>
            <person name="Kohlen W."/>
            <person name="Bisseling T."/>
            <person name="Smit S."/>
            <person name="Geurts R."/>
        </authorList>
    </citation>
    <scope>NUCLEOTIDE SEQUENCE [LARGE SCALE GENOMIC DNA]</scope>
    <source>
        <strain evidence="11">cv. WU1-14</strain>
    </source>
</reference>
<evidence type="ECO:0000256" key="8">
    <source>
        <dbReference type="SAM" id="Phobius"/>
    </source>
</evidence>
<dbReference type="Pfam" id="PF13855">
    <property type="entry name" value="LRR_8"/>
    <property type="match status" value="1"/>
</dbReference>
<evidence type="ECO:0000256" key="5">
    <source>
        <dbReference type="ARBA" id="ARBA00022821"/>
    </source>
</evidence>
<dbReference type="Pfam" id="PF01582">
    <property type="entry name" value="TIR"/>
    <property type="match status" value="1"/>
</dbReference>
<keyword evidence="5" id="KW-0611">Plant defense</keyword>
<dbReference type="InterPro" id="IPR011713">
    <property type="entry name" value="Leu-rich_rpt_3"/>
</dbReference>
<dbReference type="Pfam" id="PF07725">
    <property type="entry name" value="LRR_3"/>
    <property type="match status" value="1"/>
</dbReference>
<dbReference type="InterPro" id="IPR035897">
    <property type="entry name" value="Toll_tir_struct_dom_sf"/>
</dbReference>
<keyword evidence="6" id="KW-0520">NAD</keyword>
<dbReference type="InterPro" id="IPR044974">
    <property type="entry name" value="Disease_R_plants"/>
</dbReference>
<dbReference type="InterPro" id="IPR032675">
    <property type="entry name" value="LRR_dom_sf"/>
</dbReference>
<dbReference type="GO" id="GO:0007165">
    <property type="term" value="P:signal transduction"/>
    <property type="evidence" value="ECO:0007669"/>
    <property type="project" value="InterPro"/>
</dbReference>
<gene>
    <name evidence="10" type="primary">PanTNL29</name>
    <name evidence="10" type="ORF">PanWU01x14_215040</name>
</gene>
<dbReference type="Proteomes" id="UP000237105">
    <property type="component" value="Unassembled WGS sequence"/>
</dbReference>
<dbReference type="OrthoDB" id="5789657at2759"/>
<keyword evidence="8" id="KW-0472">Membrane</keyword>
<evidence type="ECO:0000256" key="7">
    <source>
        <dbReference type="ARBA" id="ARBA00047304"/>
    </source>
</evidence>
<dbReference type="SUPFAM" id="SSF52058">
    <property type="entry name" value="L domain-like"/>
    <property type="match status" value="1"/>
</dbReference>
<dbReference type="SMART" id="SM00255">
    <property type="entry name" value="TIR"/>
    <property type="match status" value="1"/>
</dbReference>
<dbReference type="Gene3D" id="1.10.8.430">
    <property type="entry name" value="Helical domain of apoptotic protease-activating factors"/>
    <property type="match status" value="1"/>
</dbReference>
<dbReference type="InterPro" id="IPR001611">
    <property type="entry name" value="Leu-rich_rpt"/>
</dbReference>
<dbReference type="InterPro" id="IPR002182">
    <property type="entry name" value="NB-ARC"/>
</dbReference>
<dbReference type="Pfam" id="PF20160">
    <property type="entry name" value="C-JID"/>
    <property type="match status" value="1"/>
</dbReference>
<dbReference type="InterPro" id="IPR058192">
    <property type="entry name" value="WHD_ROQ1-like"/>
</dbReference>
<dbReference type="SUPFAM" id="SSF46785">
    <property type="entry name" value="Winged helix' DNA-binding domain"/>
    <property type="match status" value="1"/>
</dbReference>
<dbReference type="EMBL" id="JXTB01000231">
    <property type="protein sequence ID" value="PON51567.1"/>
    <property type="molecule type" value="Genomic_DNA"/>
</dbReference>
<dbReference type="Pfam" id="PF23282">
    <property type="entry name" value="WHD_ROQ1"/>
    <property type="match status" value="1"/>
</dbReference>
<dbReference type="InterPro" id="IPR045344">
    <property type="entry name" value="C-JID"/>
</dbReference>
<evidence type="ECO:0000256" key="3">
    <source>
        <dbReference type="ARBA" id="ARBA00022737"/>
    </source>
</evidence>
<dbReference type="FunFam" id="3.40.50.10140:FF:000007">
    <property type="entry name" value="Disease resistance protein (TIR-NBS-LRR class)"/>
    <property type="match status" value="1"/>
</dbReference>
<dbReference type="PROSITE" id="PS50104">
    <property type="entry name" value="TIR"/>
    <property type="match status" value="1"/>
</dbReference>
<organism evidence="10 11">
    <name type="scientific">Parasponia andersonii</name>
    <name type="common">Sponia andersonii</name>
    <dbReference type="NCBI Taxonomy" id="3476"/>
    <lineage>
        <taxon>Eukaryota</taxon>
        <taxon>Viridiplantae</taxon>
        <taxon>Streptophyta</taxon>
        <taxon>Embryophyta</taxon>
        <taxon>Tracheophyta</taxon>
        <taxon>Spermatophyta</taxon>
        <taxon>Magnoliopsida</taxon>
        <taxon>eudicotyledons</taxon>
        <taxon>Gunneridae</taxon>
        <taxon>Pentapetalae</taxon>
        <taxon>rosids</taxon>
        <taxon>fabids</taxon>
        <taxon>Rosales</taxon>
        <taxon>Cannabaceae</taxon>
        <taxon>Parasponia</taxon>
    </lineage>
</organism>
<name>A0A2P5BRZ0_PARAD</name>
<dbReference type="PANTHER" id="PTHR11017:SF555">
    <property type="entry name" value="TIR-NBS-LRR RCT1-LIKE RESISTANCE PROTEIN"/>
    <property type="match status" value="1"/>
</dbReference>
<feature type="transmembrane region" description="Helical" evidence="8">
    <location>
        <begin position="1330"/>
        <end position="1351"/>
    </location>
</feature>
<dbReference type="InterPro" id="IPR036390">
    <property type="entry name" value="WH_DNA-bd_sf"/>
</dbReference>
<dbReference type="GO" id="GO:0006952">
    <property type="term" value="P:defense response"/>
    <property type="evidence" value="ECO:0007669"/>
    <property type="project" value="UniProtKB-KW"/>
</dbReference>
<dbReference type="GO" id="GO:0043531">
    <property type="term" value="F:ADP binding"/>
    <property type="evidence" value="ECO:0007669"/>
    <property type="project" value="InterPro"/>
</dbReference>
<keyword evidence="2" id="KW-0433">Leucine-rich repeat</keyword>
<keyword evidence="8" id="KW-0812">Transmembrane</keyword>
<sequence length="1401" mass="162409">MDPGHRLPIPVPRKKYEVFISFRGKDTRRNFALYLHKELLQANIETYIDYRIERGDELWPALEDAIDDSQYSIVIFSPEYASSSWCLKELVHILHCRDSKDQTVIPVFYNVESSDLRWDEGSYAKALVELKQWFDDETIKIWKDALTTASYLAGHVASNTKDDGELIKTIVTDILKKLNHTAPSSDHLKGLVGMEKRIKDIESLLLINSSTDVRIVGIWGMGGLGKTTLARIVFQRFYFKDGSCFLENVREEWQKHGSVSLKNNLIAQLAKEKNLHMLNDMDLRERLYRKRLLIILDDVDEKEHFEYLVGDRDLLKPGSRIVITTRNKQVLRNIGVDEIYASQKLNKDEALKLFYLNAFKTSCIPESYMELSRKVLNYAKGVPLVIEILGSHLCSRSKEEWESALEDIDLDPKIQKALEISFHGLNDKQKAIFLDIACFFKGMRRDHAEDILGSGSKFAITNLIDKTLITETEENTLWMHDLVEEMGLRIANGTGRLWSTDEICHVFETNKDTESVKGIFLDAYKIQTDINLKAAVFERMHKLRLLKLSVSERCQLHLPEGLQFLPDNLVYIQWVHYPLSYLPSNFRPFNLVELHMPSSQLEQLWDGIQDLRHLKYVNLENSKKLTRIPDFSRANLKIIKLEGCSGLVDLSSLKFQQVAPTEKSLVSLSDILSYPYNCSESILEPYYLSVTNQYLLDCQRLLNLKTVSNMFGYIEHIRLGHTAVEELHSSVWSVHGLVSIDLNNCKHLKSLPSNICEFETLEYLDLGGCSSFDNLPAELPKSLKGLNLCRTAIKEVPPSSFECLPNLKFLNMSSCRELKTLPATICMLESLEYLHLGNCYSFNKLPAELPKSLIELNLRGTDIEQLHSSSFECLHRLECLNMNFCTRLETLPTSIYKLKSLWRLYLSDCSKLMESFSELVEPMECLEVLNLKGIRIKKLPWSLGTKSKLLSVFLARCFHNFDFSGTCHSCRGNCLHFEYLHKKMKRKSSLTVFLDEIEVDLTYSSILSIPDWYDRRLSSLELVADQNTGLTNTPDKITMVFQISQYGEHKWFRICKCETASPYNTNGYFYFSHYSDEHPYRPIHTNFRWISCCQCSNYDQECKALMKEFLIKILCMETASTQDYPRSIFCYNGNRIPRWFSDRSVGSSIEIDFSPHDRHNTSFLGFAFCIVFKKNRDTFLVDDLHHRMRFRCKYCFTKTSNGNSQEHGSVWYEKEIQMATRVTILGTSDHVFIHYSKDYRGYRDATKATFEFYLEVVDCKKHNIFGNYRGEKCFDNCTVEKCGVRILYSHDVDESIKEEDVLPAIFEPLNYRIGRAISLGVKIVRMRTLYFFHLLLFLLFFPLVFLVDLWSEKAKQLIGALPNWDEYRLRRTVLFRILLVVVTFVGLRLFFSFSNSGLLCF</sequence>
<dbReference type="GO" id="GO:0061809">
    <property type="term" value="F:NAD+ nucleosidase activity, cyclic ADP-ribose generating"/>
    <property type="evidence" value="ECO:0007669"/>
    <property type="project" value="UniProtKB-EC"/>
</dbReference>
<dbReference type="SUPFAM" id="SSF52200">
    <property type="entry name" value="Toll/Interleukin receptor TIR domain"/>
    <property type="match status" value="1"/>
</dbReference>
<dbReference type="Gene3D" id="3.80.10.10">
    <property type="entry name" value="Ribonuclease Inhibitor"/>
    <property type="match status" value="3"/>
</dbReference>
<dbReference type="Gene3D" id="3.40.50.300">
    <property type="entry name" value="P-loop containing nucleotide triphosphate hydrolases"/>
    <property type="match status" value="1"/>
</dbReference>
<dbReference type="SUPFAM" id="SSF52540">
    <property type="entry name" value="P-loop containing nucleoside triphosphate hydrolases"/>
    <property type="match status" value="1"/>
</dbReference>
<evidence type="ECO:0000256" key="4">
    <source>
        <dbReference type="ARBA" id="ARBA00022801"/>
    </source>
</evidence>
<dbReference type="Pfam" id="PF00931">
    <property type="entry name" value="NB-ARC"/>
    <property type="match status" value="1"/>
</dbReference>
<comment type="catalytic activity">
    <reaction evidence="7">
        <text>NAD(+) + H2O = ADP-D-ribose + nicotinamide + H(+)</text>
        <dbReference type="Rhea" id="RHEA:16301"/>
        <dbReference type="ChEBI" id="CHEBI:15377"/>
        <dbReference type="ChEBI" id="CHEBI:15378"/>
        <dbReference type="ChEBI" id="CHEBI:17154"/>
        <dbReference type="ChEBI" id="CHEBI:57540"/>
        <dbReference type="ChEBI" id="CHEBI:57967"/>
        <dbReference type="EC" id="3.2.2.6"/>
    </reaction>
    <physiologicalReaction direction="left-to-right" evidence="7">
        <dbReference type="Rhea" id="RHEA:16302"/>
    </physiologicalReaction>
</comment>
<comment type="caution">
    <text evidence="10">The sequence shown here is derived from an EMBL/GenBank/DDBJ whole genome shotgun (WGS) entry which is preliminary data.</text>
</comment>
<keyword evidence="8" id="KW-1133">Transmembrane helix</keyword>
<dbReference type="Gene3D" id="3.40.50.10140">
    <property type="entry name" value="Toll/interleukin-1 receptor homology (TIR) domain"/>
    <property type="match status" value="1"/>
</dbReference>
<keyword evidence="3" id="KW-0677">Repeat</keyword>
<feature type="transmembrane region" description="Helical" evidence="8">
    <location>
        <begin position="1372"/>
        <end position="1391"/>
    </location>
</feature>
<evidence type="ECO:0000259" key="9">
    <source>
        <dbReference type="PROSITE" id="PS50104"/>
    </source>
</evidence>
<protein>
    <recommendedName>
        <fullName evidence="1">ADP-ribosyl cyclase/cyclic ADP-ribose hydrolase</fullName>
        <ecNumber evidence="1">3.2.2.6</ecNumber>
    </recommendedName>
</protein>
<keyword evidence="4" id="KW-0378">Hydrolase</keyword>
<dbReference type="EC" id="3.2.2.6" evidence="1"/>
<evidence type="ECO:0000256" key="1">
    <source>
        <dbReference type="ARBA" id="ARBA00011982"/>
    </source>
</evidence>
<evidence type="ECO:0000313" key="10">
    <source>
        <dbReference type="EMBL" id="PON51567.1"/>
    </source>
</evidence>
<feature type="domain" description="TIR" evidence="9">
    <location>
        <begin position="14"/>
        <end position="178"/>
    </location>
</feature>
<proteinExistence type="predicted"/>
<accession>A0A2P5BRZ0</accession>
<dbReference type="InterPro" id="IPR042197">
    <property type="entry name" value="Apaf_helical"/>
</dbReference>
<evidence type="ECO:0000313" key="11">
    <source>
        <dbReference type="Proteomes" id="UP000237105"/>
    </source>
</evidence>
<evidence type="ECO:0000256" key="2">
    <source>
        <dbReference type="ARBA" id="ARBA00022614"/>
    </source>
</evidence>
<keyword evidence="11" id="KW-1185">Reference proteome</keyword>
<dbReference type="InterPro" id="IPR027417">
    <property type="entry name" value="P-loop_NTPase"/>
</dbReference>
<dbReference type="PRINTS" id="PR00364">
    <property type="entry name" value="DISEASERSIST"/>
</dbReference>
<dbReference type="PANTHER" id="PTHR11017">
    <property type="entry name" value="LEUCINE-RICH REPEAT-CONTAINING PROTEIN"/>
    <property type="match status" value="1"/>
</dbReference>